<name>A0ABU2YBC7_9FLAO</name>
<evidence type="ECO:0000256" key="1">
    <source>
        <dbReference type="SAM" id="SignalP"/>
    </source>
</evidence>
<dbReference type="SUPFAM" id="SSF56601">
    <property type="entry name" value="beta-lactamase/transpeptidase-like"/>
    <property type="match status" value="1"/>
</dbReference>
<dbReference type="EMBL" id="JAVRHZ010000001">
    <property type="protein sequence ID" value="MDT0554939.1"/>
    <property type="molecule type" value="Genomic_DNA"/>
</dbReference>
<dbReference type="InterPro" id="IPR012338">
    <property type="entry name" value="Beta-lactam/transpept-like"/>
</dbReference>
<keyword evidence="1" id="KW-0732">Signal</keyword>
<protein>
    <submittedName>
        <fullName evidence="3">Serine hydrolase</fullName>
        <ecNumber evidence="3">3.-.-.-</ecNumber>
    </submittedName>
</protein>
<dbReference type="Proteomes" id="UP001254488">
    <property type="component" value="Unassembled WGS sequence"/>
</dbReference>
<dbReference type="InterPro" id="IPR050789">
    <property type="entry name" value="Diverse_Enzym_Activities"/>
</dbReference>
<feature type="chain" id="PRO_5046629066" evidence="1">
    <location>
        <begin position="20"/>
        <end position="549"/>
    </location>
</feature>
<gene>
    <name evidence="3" type="ORF">RM538_02920</name>
</gene>
<accession>A0ABU2YBC7</accession>
<evidence type="ECO:0000259" key="2">
    <source>
        <dbReference type="Pfam" id="PF00144"/>
    </source>
</evidence>
<dbReference type="Pfam" id="PF00144">
    <property type="entry name" value="Beta-lactamase"/>
    <property type="match status" value="1"/>
</dbReference>
<organism evidence="3 4">
    <name type="scientific">Patiriisocius hiemis</name>
    <dbReference type="NCBI Taxonomy" id="3075604"/>
    <lineage>
        <taxon>Bacteria</taxon>
        <taxon>Pseudomonadati</taxon>
        <taxon>Bacteroidota</taxon>
        <taxon>Flavobacteriia</taxon>
        <taxon>Flavobacteriales</taxon>
        <taxon>Flavobacteriaceae</taxon>
        <taxon>Patiriisocius</taxon>
    </lineage>
</organism>
<evidence type="ECO:0000313" key="4">
    <source>
        <dbReference type="Proteomes" id="UP001254488"/>
    </source>
</evidence>
<reference evidence="3 4" key="1">
    <citation type="submission" date="2023-09" db="EMBL/GenBank/DDBJ databases">
        <authorList>
            <person name="Rey-Velasco X."/>
        </authorList>
    </citation>
    <scope>NUCLEOTIDE SEQUENCE [LARGE SCALE GENOMIC DNA]</scope>
    <source>
        <strain evidence="3 4">W242</strain>
    </source>
</reference>
<dbReference type="EC" id="3.-.-.-" evidence="3"/>
<dbReference type="PROSITE" id="PS51257">
    <property type="entry name" value="PROKAR_LIPOPROTEIN"/>
    <property type="match status" value="1"/>
</dbReference>
<dbReference type="GO" id="GO:0016787">
    <property type="term" value="F:hydrolase activity"/>
    <property type="evidence" value="ECO:0007669"/>
    <property type="project" value="UniProtKB-KW"/>
</dbReference>
<comment type="caution">
    <text evidence="3">The sequence shown here is derived from an EMBL/GenBank/DDBJ whole genome shotgun (WGS) entry which is preliminary data.</text>
</comment>
<feature type="domain" description="Beta-lactamase-related" evidence="2">
    <location>
        <begin position="249"/>
        <end position="527"/>
    </location>
</feature>
<proteinExistence type="predicted"/>
<evidence type="ECO:0000313" key="3">
    <source>
        <dbReference type="EMBL" id="MDT0554939.1"/>
    </source>
</evidence>
<dbReference type="Gene3D" id="3.40.710.10">
    <property type="entry name" value="DD-peptidase/beta-lactamase superfamily"/>
    <property type="match status" value="1"/>
</dbReference>
<feature type="signal peptide" evidence="1">
    <location>
        <begin position="1"/>
        <end position="19"/>
    </location>
</feature>
<dbReference type="RefSeq" id="WP_311331895.1">
    <property type="nucleotide sequence ID" value="NZ_JAVRHZ010000001.1"/>
</dbReference>
<sequence>MRIHILLIITLLTITSCNAQKSLENYVGGWAGKLEYKNPFQFNIEIITTEEGSTSVFKGKNSITEIPLKAENATYLVGQYKDQLIIRIDTTQTTPIAFVQTGHHLSNIDLNLTSKGNWSGNWNLLIEDSFLPTMYFSLDKQEDNSYSASTFFKEPTYHYMWGQDFKIGHDNFEFRDIRSNLNFNGKLKEQRIDLTLNFLKESTKIELSPLPYEQWLIGDYSESIDNSHSSHFSKLVTDIKNDTLEGTHSVVISQYGEVIFETYFDGFTSSVPHDTRSLSKSFASALVGIAIAEQKLSEEHLPIEEFFENQYPEIDWKEGKDEITIHHLLTMSSGLDAIDFGLNRNSFANEGAYQSQEDWTNHILKAPMIYEPGEKANYGSGNPHLLSPIISSSIDERLEFYIHKKLFAPLSIQNYRIQTNNEDQPYFGGGWYLTPRDIMKFGQLYLNNGIWEEKEILPPHWVNKSFDKYKVLENTIDKNEYGYLFWHKTYNINGKKINSIEARGSGGQYLVVIPEYELIVVITSGNYRNGKGFQPERIIKNYILPEIEK</sequence>
<dbReference type="PANTHER" id="PTHR43283:SF7">
    <property type="entry name" value="BETA-LACTAMASE-RELATED DOMAIN-CONTAINING PROTEIN"/>
    <property type="match status" value="1"/>
</dbReference>
<dbReference type="PANTHER" id="PTHR43283">
    <property type="entry name" value="BETA-LACTAMASE-RELATED"/>
    <property type="match status" value="1"/>
</dbReference>
<keyword evidence="4" id="KW-1185">Reference proteome</keyword>
<keyword evidence="3" id="KW-0378">Hydrolase</keyword>
<dbReference type="InterPro" id="IPR001466">
    <property type="entry name" value="Beta-lactam-related"/>
</dbReference>